<dbReference type="EMBL" id="MHBZ01000019">
    <property type="protein sequence ID" value="OGY11332.1"/>
    <property type="molecule type" value="Genomic_DNA"/>
</dbReference>
<keyword evidence="1" id="KW-0472">Membrane</keyword>
<organism evidence="2 3">
    <name type="scientific">Candidatus Blackburnbacteria bacterium RIFCSPHIGHO2_02_FULL_44_20</name>
    <dbReference type="NCBI Taxonomy" id="1797516"/>
    <lineage>
        <taxon>Bacteria</taxon>
        <taxon>Candidatus Blackburniibacteriota</taxon>
    </lineage>
</organism>
<dbReference type="NCBIfam" id="TIGR02532">
    <property type="entry name" value="IV_pilin_GFxxxE"/>
    <property type="match status" value="1"/>
</dbReference>
<feature type="transmembrane region" description="Helical" evidence="1">
    <location>
        <begin position="20"/>
        <end position="41"/>
    </location>
</feature>
<protein>
    <recommendedName>
        <fullName evidence="4">General secretion pathway GspH domain-containing protein</fullName>
    </recommendedName>
</protein>
<dbReference type="PROSITE" id="PS00409">
    <property type="entry name" value="PROKAR_NTER_METHYL"/>
    <property type="match status" value="1"/>
</dbReference>
<proteinExistence type="predicted"/>
<evidence type="ECO:0000313" key="2">
    <source>
        <dbReference type="EMBL" id="OGY11332.1"/>
    </source>
</evidence>
<sequence>MRNQEDVGHLRVDVGRGFTLVELLIAFVIAAFLFVGGFAAYRDFTRRQILDNTYKELRVDLALARELSISGEKPPLCSGTLVGYIVSFSSTSYSVAASCGVSVNVRTIELSPGVQISGISSFIYKALAQSTDLTGDTTITITQESTGKTLEATITKEGLLQK</sequence>
<comment type="caution">
    <text evidence="2">The sequence shown here is derived from an EMBL/GenBank/DDBJ whole genome shotgun (WGS) entry which is preliminary data.</text>
</comment>
<reference evidence="2 3" key="1">
    <citation type="journal article" date="2016" name="Nat. Commun.">
        <title>Thousands of microbial genomes shed light on interconnected biogeochemical processes in an aquifer system.</title>
        <authorList>
            <person name="Anantharaman K."/>
            <person name="Brown C.T."/>
            <person name="Hug L.A."/>
            <person name="Sharon I."/>
            <person name="Castelle C.J."/>
            <person name="Probst A.J."/>
            <person name="Thomas B.C."/>
            <person name="Singh A."/>
            <person name="Wilkins M.J."/>
            <person name="Karaoz U."/>
            <person name="Brodie E.L."/>
            <person name="Williams K.H."/>
            <person name="Hubbard S.S."/>
            <person name="Banfield J.F."/>
        </authorList>
    </citation>
    <scope>NUCLEOTIDE SEQUENCE [LARGE SCALE GENOMIC DNA]</scope>
</reference>
<name>A0A1G1V819_9BACT</name>
<keyword evidence="1" id="KW-1133">Transmembrane helix</keyword>
<dbReference type="AlphaFoldDB" id="A0A1G1V819"/>
<accession>A0A1G1V819</accession>
<dbReference type="InterPro" id="IPR045584">
    <property type="entry name" value="Pilin-like"/>
</dbReference>
<keyword evidence="1" id="KW-0812">Transmembrane</keyword>
<dbReference type="STRING" id="1797516.A3D26_02395"/>
<evidence type="ECO:0008006" key="4">
    <source>
        <dbReference type="Google" id="ProtNLM"/>
    </source>
</evidence>
<dbReference type="SUPFAM" id="SSF54523">
    <property type="entry name" value="Pili subunits"/>
    <property type="match status" value="1"/>
</dbReference>
<dbReference type="InterPro" id="IPR012902">
    <property type="entry name" value="N_methyl_site"/>
</dbReference>
<dbReference type="Proteomes" id="UP000178319">
    <property type="component" value="Unassembled WGS sequence"/>
</dbReference>
<dbReference type="Gene3D" id="3.30.700.10">
    <property type="entry name" value="Glycoprotein, Type 4 Pilin"/>
    <property type="match status" value="1"/>
</dbReference>
<evidence type="ECO:0000313" key="3">
    <source>
        <dbReference type="Proteomes" id="UP000178319"/>
    </source>
</evidence>
<dbReference type="Pfam" id="PF07963">
    <property type="entry name" value="N_methyl"/>
    <property type="match status" value="1"/>
</dbReference>
<gene>
    <name evidence="2" type="ORF">A3D26_02395</name>
</gene>
<evidence type="ECO:0000256" key="1">
    <source>
        <dbReference type="SAM" id="Phobius"/>
    </source>
</evidence>